<evidence type="ECO:0000313" key="1">
    <source>
        <dbReference type="EMBL" id="CAL6046615.1"/>
    </source>
</evidence>
<gene>
    <name evidence="1" type="ORF">HINF_LOCUS41813</name>
</gene>
<dbReference type="Proteomes" id="UP001642409">
    <property type="component" value="Unassembled WGS sequence"/>
</dbReference>
<evidence type="ECO:0000313" key="2">
    <source>
        <dbReference type="Proteomes" id="UP001642409"/>
    </source>
</evidence>
<protein>
    <submittedName>
        <fullName evidence="1">Uncharacterized protein</fullName>
    </submittedName>
</protein>
<organism evidence="1 2">
    <name type="scientific">Hexamita inflata</name>
    <dbReference type="NCBI Taxonomy" id="28002"/>
    <lineage>
        <taxon>Eukaryota</taxon>
        <taxon>Metamonada</taxon>
        <taxon>Diplomonadida</taxon>
        <taxon>Hexamitidae</taxon>
        <taxon>Hexamitinae</taxon>
        <taxon>Hexamita</taxon>
    </lineage>
</organism>
<comment type="caution">
    <text evidence="1">The sequence shown here is derived from an EMBL/GenBank/DDBJ whole genome shotgun (WGS) entry which is preliminary data.</text>
</comment>
<sequence>MLCCGTRKTTKPFTQENFLSQQPFDSNSALYGTDKGKIFLFNFATLKCSLIADLHSPVQTIVNYQKECFAGTNSGGVYIITNISIKPSQPVLLGSMQSSVIRLYIFGDGANKYLYAASENNRLNGYILSRVRSSFGQIAGRSNSNSNSQLNNSKLIEQNINDGEIERQRNSSIQFAILQEDSESDNLSSVDQIAPAFSIKFENGQPTFLHGSQNVLAFCSLDGDVRFYSQLSNQQISQYRLERSYPVSCCMHLRKVQGQEQLFCEIGYQSGEAISFNVNRQSAKEIEFWRRKKENNEIQHVIQQEIKQDNDNEISDSQTIRLKSGNINSILNIISTMDQPAQTQETISIQTIDQHKLEKIAFVNGLRAIWMFDNRIAAADNNTAYLFVKQQVSGSEESYLVVDEVRFDEEQPTRLEFQQYNDVVMLYGIFSAGKLMRAKIINEKWVFQWVK</sequence>
<dbReference type="SUPFAM" id="SSF50978">
    <property type="entry name" value="WD40 repeat-like"/>
    <property type="match status" value="1"/>
</dbReference>
<reference evidence="1 2" key="1">
    <citation type="submission" date="2024-07" db="EMBL/GenBank/DDBJ databases">
        <authorList>
            <person name="Akdeniz Z."/>
        </authorList>
    </citation>
    <scope>NUCLEOTIDE SEQUENCE [LARGE SCALE GENOMIC DNA]</scope>
</reference>
<dbReference type="InterPro" id="IPR036322">
    <property type="entry name" value="WD40_repeat_dom_sf"/>
</dbReference>
<accession>A0ABP1JW94</accession>
<keyword evidence="2" id="KW-1185">Reference proteome</keyword>
<proteinExistence type="predicted"/>
<name>A0ABP1JW94_9EUKA</name>
<dbReference type="EMBL" id="CAXDID020000168">
    <property type="protein sequence ID" value="CAL6046615.1"/>
    <property type="molecule type" value="Genomic_DNA"/>
</dbReference>